<keyword evidence="2" id="KW-0808">Transferase</keyword>
<dbReference type="AlphaFoldDB" id="A0A382G1Y9"/>
<keyword evidence="1" id="KW-0489">Methyltransferase</keyword>
<dbReference type="PANTHER" id="PTHR43591:SF24">
    <property type="entry name" value="2-METHOXY-6-POLYPRENYL-1,4-BENZOQUINOL METHYLASE, MITOCHONDRIAL"/>
    <property type="match status" value="1"/>
</dbReference>
<dbReference type="NCBIfam" id="NF001244">
    <property type="entry name" value="PRK00216.1-5"/>
    <property type="match status" value="1"/>
</dbReference>
<dbReference type="EMBL" id="UINC01053118">
    <property type="protein sequence ID" value="SVB69250.1"/>
    <property type="molecule type" value="Genomic_DNA"/>
</dbReference>
<keyword evidence="3" id="KW-0949">S-adenosyl-L-methionine</keyword>
<proteinExistence type="inferred from homology"/>
<dbReference type="PROSITE" id="PS51608">
    <property type="entry name" value="SAM_MT_UBIE"/>
    <property type="match status" value="1"/>
</dbReference>
<evidence type="ECO:0000256" key="1">
    <source>
        <dbReference type="ARBA" id="ARBA00022603"/>
    </source>
</evidence>
<dbReference type="SUPFAM" id="SSF53335">
    <property type="entry name" value="S-adenosyl-L-methionine-dependent methyltransferases"/>
    <property type="match status" value="1"/>
</dbReference>
<dbReference type="NCBIfam" id="TIGR01934">
    <property type="entry name" value="MenG_MenH_UbiE"/>
    <property type="match status" value="1"/>
</dbReference>
<accession>A0A382G1Y9</accession>
<sequence>MNNKHDAETTHFGYERVATGEKAQRVRTVFDSVAPNYDLMNDLMSLGAHRLWKRFALAKTGLRPGQRALDVAGGTGDLVASLVRQVGPTGQVFLTDINAEMLARGRDRLMDRGCQVALSVVQADAENLPFCSESFHCITIAFGLRNVTNKRRALASMAQLIKPGGRILILEFSQPTLKFLRPVYDAYSFNVLPALGKLVAGNSASYRYLAESIRMHPDQGAMLSMLKSAGLEGGHYYNLSGGIVALHVAYKY</sequence>
<organism evidence="4">
    <name type="scientific">marine metagenome</name>
    <dbReference type="NCBI Taxonomy" id="408172"/>
    <lineage>
        <taxon>unclassified sequences</taxon>
        <taxon>metagenomes</taxon>
        <taxon>ecological metagenomes</taxon>
    </lineage>
</organism>
<dbReference type="GO" id="GO:0008425">
    <property type="term" value="F:2-methoxy-6-polyprenyl-1,4-benzoquinol methyltransferase activity"/>
    <property type="evidence" value="ECO:0007669"/>
    <property type="project" value="TreeGrafter"/>
</dbReference>
<dbReference type="Gene3D" id="3.40.50.150">
    <property type="entry name" value="Vaccinia Virus protein VP39"/>
    <property type="match status" value="1"/>
</dbReference>
<gene>
    <name evidence="4" type="ORF">METZ01_LOCUS222104</name>
</gene>
<dbReference type="PANTHER" id="PTHR43591">
    <property type="entry name" value="METHYLTRANSFERASE"/>
    <property type="match status" value="1"/>
</dbReference>
<dbReference type="Pfam" id="PF01209">
    <property type="entry name" value="Ubie_methyltran"/>
    <property type="match status" value="1"/>
</dbReference>
<reference evidence="4" key="1">
    <citation type="submission" date="2018-05" db="EMBL/GenBank/DDBJ databases">
        <authorList>
            <person name="Lanie J.A."/>
            <person name="Ng W.-L."/>
            <person name="Kazmierczak K.M."/>
            <person name="Andrzejewski T.M."/>
            <person name="Davidsen T.M."/>
            <person name="Wayne K.J."/>
            <person name="Tettelin H."/>
            <person name="Glass J.I."/>
            <person name="Rusch D."/>
            <person name="Podicherti R."/>
            <person name="Tsui H.-C.T."/>
            <person name="Winkler M.E."/>
        </authorList>
    </citation>
    <scope>NUCLEOTIDE SEQUENCE</scope>
</reference>
<dbReference type="GO" id="GO:0032259">
    <property type="term" value="P:methylation"/>
    <property type="evidence" value="ECO:0007669"/>
    <property type="project" value="UniProtKB-KW"/>
</dbReference>
<dbReference type="PROSITE" id="PS01183">
    <property type="entry name" value="UBIE_1"/>
    <property type="match status" value="1"/>
</dbReference>
<dbReference type="InterPro" id="IPR029063">
    <property type="entry name" value="SAM-dependent_MTases_sf"/>
</dbReference>
<dbReference type="HAMAP" id="MF_01813">
    <property type="entry name" value="MenG_UbiE_methyltr"/>
    <property type="match status" value="1"/>
</dbReference>
<dbReference type="CDD" id="cd02440">
    <property type="entry name" value="AdoMet_MTases"/>
    <property type="match status" value="1"/>
</dbReference>
<protein>
    <submittedName>
        <fullName evidence="4">Uncharacterized protein</fullName>
    </submittedName>
</protein>
<evidence type="ECO:0000256" key="3">
    <source>
        <dbReference type="ARBA" id="ARBA00022691"/>
    </source>
</evidence>
<dbReference type="InterPro" id="IPR023576">
    <property type="entry name" value="UbiE/COQ5_MeTrFase_CS"/>
</dbReference>
<evidence type="ECO:0000313" key="4">
    <source>
        <dbReference type="EMBL" id="SVB69250.1"/>
    </source>
</evidence>
<dbReference type="InterPro" id="IPR004033">
    <property type="entry name" value="UbiE/COQ5_MeTrFase"/>
</dbReference>
<evidence type="ECO:0000256" key="2">
    <source>
        <dbReference type="ARBA" id="ARBA00022679"/>
    </source>
</evidence>
<name>A0A382G1Y9_9ZZZZ</name>